<evidence type="ECO:0000313" key="5">
    <source>
        <dbReference type="EMBL" id="KAG2332991.1"/>
    </source>
</evidence>
<evidence type="ECO:0000259" key="4">
    <source>
        <dbReference type="Pfam" id="PF01095"/>
    </source>
</evidence>
<evidence type="ECO:0000313" key="6">
    <source>
        <dbReference type="Proteomes" id="UP000886595"/>
    </source>
</evidence>
<keyword evidence="3" id="KW-0063">Aspartyl esterase</keyword>
<accession>A0A8X7WNZ1</accession>
<gene>
    <name evidence="5" type="ORF">Bca52824_004171</name>
</gene>
<dbReference type="EMBL" id="JAAMPC010000001">
    <property type="protein sequence ID" value="KAG2332991.1"/>
    <property type="molecule type" value="Genomic_DNA"/>
</dbReference>
<keyword evidence="6" id="KW-1185">Reference proteome</keyword>
<dbReference type="GO" id="GO:0030599">
    <property type="term" value="F:pectinesterase activity"/>
    <property type="evidence" value="ECO:0007669"/>
    <property type="project" value="InterPro"/>
</dbReference>
<dbReference type="GO" id="GO:0042545">
    <property type="term" value="P:cell wall modification"/>
    <property type="evidence" value="ECO:0007669"/>
    <property type="project" value="InterPro"/>
</dbReference>
<protein>
    <recommendedName>
        <fullName evidence="4">Pectinesterase catalytic domain-containing protein</fullName>
    </recommendedName>
</protein>
<dbReference type="InterPro" id="IPR012334">
    <property type="entry name" value="Pectin_lyas_fold"/>
</dbReference>
<reference evidence="5 6" key="1">
    <citation type="submission" date="2020-02" db="EMBL/GenBank/DDBJ databases">
        <authorList>
            <person name="Ma Q."/>
            <person name="Huang Y."/>
            <person name="Song X."/>
            <person name="Pei D."/>
        </authorList>
    </citation>
    <scope>NUCLEOTIDE SEQUENCE [LARGE SCALE GENOMIC DNA]</scope>
    <source>
        <strain evidence="5">Sxm20200214</strain>
        <tissue evidence="5">Leaf</tissue>
    </source>
</reference>
<dbReference type="InterPro" id="IPR011050">
    <property type="entry name" value="Pectin_lyase_fold/virulence"/>
</dbReference>
<dbReference type="Proteomes" id="UP000886595">
    <property type="component" value="Unassembled WGS sequence"/>
</dbReference>
<name>A0A8X7WNZ1_BRACI</name>
<dbReference type="Pfam" id="PF01095">
    <property type="entry name" value="Pectinesterase"/>
    <property type="match status" value="1"/>
</dbReference>
<evidence type="ECO:0000256" key="3">
    <source>
        <dbReference type="ARBA" id="ARBA00023085"/>
    </source>
</evidence>
<organism evidence="5 6">
    <name type="scientific">Brassica carinata</name>
    <name type="common">Ethiopian mustard</name>
    <name type="synonym">Abyssinian cabbage</name>
    <dbReference type="NCBI Taxonomy" id="52824"/>
    <lineage>
        <taxon>Eukaryota</taxon>
        <taxon>Viridiplantae</taxon>
        <taxon>Streptophyta</taxon>
        <taxon>Embryophyta</taxon>
        <taxon>Tracheophyta</taxon>
        <taxon>Spermatophyta</taxon>
        <taxon>Magnoliopsida</taxon>
        <taxon>eudicotyledons</taxon>
        <taxon>Gunneridae</taxon>
        <taxon>Pentapetalae</taxon>
        <taxon>rosids</taxon>
        <taxon>malvids</taxon>
        <taxon>Brassicales</taxon>
        <taxon>Brassicaceae</taxon>
        <taxon>Brassiceae</taxon>
        <taxon>Brassica</taxon>
    </lineage>
</organism>
<dbReference type="SUPFAM" id="SSF51126">
    <property type="entry name" value="Pectin lyase-like"/>
    <property type="match status" value="1"/>
</dbReference>
<dbReference type="PANTHER" id="PTHR31707">
    <property type="entry name" value="PECTINESTERASE"/>
    <property type="match status" value="1"/>
</dbReference>
<dbReference type="OrthoDB" id="1112938at2759"/>
<keyword evidence="2" id="KW-0378">Hydrolase</keyword>
<evidence type="ECO:0000256" key="1">
    <source>
        <dbReference type="ARBA" id="ARBA00005184"/>
    </source>
</evidence>
<dbReference type="Gene3D" id="2.160.20.10">
    <property type="entry name" value="Single-stranded right-handed beta-helix, Pectin lyase-like"/>
    <property type="match status" value="1"/>
</dbReference>
<comment type="caution">
    <text evidence="5">The sequence shown here is derived from an EMBL/GenBank/DDBJ whole genome shotgun (WGS) entry which is preliminary data.</text>
</comment>
<evidence type="ECO:0000256" key="2">
    <source>
        <dbReference type="ARBA" id="ARBA00022801"/>
    </source>
</evidence>
<dbReference type="AlphaFoldDB" id="A0A8X7WNZ1"/>
<comment type="pathway">
    <text evidence="1">Glycan metabolism; pectin degradation; 2-dehydro-3-deoxy-D-gluconate from pectin: step 1/5.</text>
</comment>
<proteinExistence type="predicted"/>
<feature type="domain" description="Pectinesterase catalytic" evidence="4">
    <location>
        <begin position="53"/>
        <end position="97"/>
    </location>
</feature>
<sequence length="112" mass="12112">MKKRPVASPLLKCRINHDVELICGRNRDVSFHILWLLCVAACDGGGLEEGLRDTLFYAEYNTGPASSTSGRVRWKGFHVLNRASDASAFTVGSFIAGTAWLPGTGIPFNSGL</sequence>
<dbReference type="InterPro" id="IPR000070">
    <property type="entry name" value="Pectinesterase_cat"/>
</dbReference>